<comment type="caution">
    <text evidence="1">The sequence shown here is derived from an EMBL/GenBank/DDBJ whole genome shotgun (WGS) entry which is preliminary data.</text>
</comment>
<reference evidence="2" key="2">
    <citation type="submission" date="2019-10" db="EMBL/GenBank/DDBJ databases">
        <title>Conservation and host-specific expression of non-tandemly repeated heterogenous ribosome RNA gene in arbuscular mycorrhizal fungi.</title>
        <authorList>
            <person name="Maeda T."/>
            <person name="Kobayashi Y."/>
            <person name="Nakagawa T."/>
            <person name="Ezawa T."/>
            <person name="Yamaguchi K."/>
            <person name="Bino T."/>
            <person name="Nishimoto Y."/>
            <person name="Shigenobu S."/>
            <person name="Kawaguchi M."/>
        </authorList>
    </citation>
    <scope>NUCLEOTIDE SEQUENCE</scope>
    <source>
        <strain evidence="2">HR1</strain>
    </source>
</reference>
<sequence length="101" mass="11516">MKQEKVIILKALLNRLVESETRQKITGNSSFIKAIFQIVIWSHRLQTDVNSDLVQSSMLNLLLFTKKNALPTKGPKYDSQQSQLTIADNDGKLFKLECPRV</sequence>
<dbReference type="EMBL" id="BLAL01000295">
    <property type="protein sequence ID" value="GET00912.1"/>
    <property type="molecule type" value="Genomic_DNA"/>
</dbReference>
<dbReference type="Proteomes" id="UP000615446">
    <property type="component" value="Unassembled WGS sequence"/>
</dbReference>
<proteinExistence type="predicted"/>
<reference evidence="1 3" key="1">
    <citation type="submission" date="2017-11" db="EMBL/GenBank/DDBJ databases">
        <title>The genome of Rhizophagus clarus HR1 reveals common genetic basis of auxotrophy among arbuscular mycorrhizal fungi.</title>
        <authorList>
            <person name="Kobayashi Y."/>
        </authorList>
    </citation>
    <scope>NUCLEOTIDE SEQUENCE [LARGE SCALE GENOMIC DNA]</scope>
    <source>
        <strain evidence="1 3">HR1</strain>
    </source>
</reference>
<evidence type="ECO:0000313" key="2">
    <source>
        <dbReference type="EMBL" id="GET00912.1"/>
    </source>
</evidence>
<accession>A0A2Z6QWH5</accession>
<organism evidence="1 3">
    <name type="scientific">Rhizophagus clarus</name>
    <dbReference type="NCBI Taxonomy" id="94130"/>
    <lineage>
        <taxon>Eukaryota</taxon>
        <taxon>Fungi</taxon>
        <taxon>Fungi incertae sedis</taxon>
        <taxon>Mucoromycota</taxon>
        <taxon>Glomeromycotina</taxon>
        <taxon>Glomeromycetes</taxon>
        <taxon>Glomerales</taxon>
        <taxon>Glomeraceae</taxon>
        <taxon>Rhizophagus</taxon>
    </lineage>
</organism>
<evidence type="ECO:0000313" key="3">
    <source>
        <dbReference type="Proteomes" id="UP000247702"/>
    </source>
</evidence>
<name>A0A2Z6QWH5_9GLOM</name>
<dbReference type="EMBL" id="BEXD01000779">
    <property type="protein sequence ID" value="GBB90129.1"/>
    <property type="molecule type" value="Genomic_DNA"/>
</dbReference>
<dbReference type="Proteomes" id="UP000247702">
    <property type="component" value="Unassembled WGS sequence"/>
</dbReference>
<gene>
    <name evidence="2" type="ORF">RCL2_002735200</name>
    <name evidence="1" type="ORF">RclHR1_00170033</name>
</gene>
<dbReference type="AlphaFoldDB" id="A0A2Z6QWH5"/>
<protein>
    <submittedName>
        <fullName evidence="1">Uncharacterized protein</fullName>
    </submittedName>
</protein>
<keyword evidence="3" id="KW-1185">Reference proteome</keyword>
<evidence type="ECO:0000313" key="1">
    <source>
        <dbReference type="EMBL" id="GBB90129.1"/>
    </source>
</evidence>